<dbReference type="SUPFAM" id="SSF51905">
    <property type="entry name" value="FAD/NAD(P)-binding domain"/>
    <property type="match status" value="1"/>
</dbReference>
<dbReference type="InterPro" id="IPR051104">
    <property type="entry name" value="FAD_monoxygenase"/>
</dbReference>
<evidence type="ECO:0000313" key="6">
    <source>
        <dbReference type="EMBL" id="KAE8373905.1"/>
    </source>
</evidence>
<keyword evidence="4" id="KW-0812">Transmembrane</keyword>
<keyword evidence="3" id="KW-0560">Oxidoreductase</keyword>
<dbReference type="InterPro" id="IPR036188">
    <property type="entry name" value="FAD/NAD-bd_sf"/>
</dbReference>
<feature type="transmembrane region" description="Helical" evidence="4">
    <location>
        <begin position="6"/>
        <end position="26"/>
    </location>
</feature>
<dbReference type="OrthoDB" id="417877at2759"/>
<evidence type="ECO:0000256" key="4">
    <source>
        <dbReference type="SAM" id="Phobius"/>
    </source>
</evidence>
<dbReference type="PANTHER" id="PTHR46720:SF3">
    <property type="entry name" value="FAD-BINDING DOMAIN-CONTAINING PROTEIN-RELATED"/>
    <property type="match status" value="1"/>
</dbReference>
<evidence type="ECO:0000313" key="7">
    <source>
        <dbReference type="Proteomes" id="UP000326198"/>
    </source>
</evidence>
<dbReference type="AlphaFoldDB" id="A0A5N7AVM3"/>
<evidence type="ECO:0000259" key="5">
    <source>
        <dbReference type="Pfam" id="PF01494"/>
    </source>
</evidence>
<dbReference type="PRINTS" id="PR00420">
    <property type="entry name" value="RNGMNOXGNASE"/>
</dbReference>
<organism evidence="6 7">
    <name type="scientific">Aspergillus bertholletiae</name>
    <dbReference type="NCBI Taxonomy" id="1226010"/>
    <lineage>
        <taxon>Eukaryota</taxon>
        <taxon>Fungi</taxon>
        <taxon>Dikarya</taxon>
        <taxon>Ascomycota</taxon>
        <taxon>Pezizomycotina</taxon>
        <taxon>Eurotiomycetes</taxon>
        <taxon>Eurotiomycetidae</taxon>
        <taxon>Eurotiales</taxon>
        <taxon>Aspergillaceae</taxon>
        <taxon>Aspergillus</taxon>
        <taxon>Aspergillus subgen. Circumdati</taxon>
    </lineage>
</organism>
<dbReference type="InterPro" id="IPR002938">
    <property type="entry name" value="FAD-bd"/>
</dbReference>
<evidence type="ECO:0000256" key="3">
    <source>
        <dbReference type="ARBA" id="ARBA00023002"/>
    </source>
</evidence>
<dbReference type="Gene3D" id="3.50.50.60">
    <property type="entry name" value="FAD/NAD(P)-binding domain"/>
    <property type="match status" value="1"/>
</dbReference>
<gene>
    <name evidence="6" type="ORF">BDV26DRAFT_296516</name>
</gene>
<sequence>MPLSAPFHVAIIGGGITGLALAVGLARRNVNFTIYERAASFGELGVGITFTPNAQRAMEALDPRVLESFTRVASAPAGGVLRFVDGVREVSGDGGEGHGELFQLQVGDGYKACRRCDFIEQIVQHVPRESVHYGKSLESLRTAEDGDGGVVLGFRDGTAAYADVVVGCDGIGSQVRGCMFGRDPSTSPRAQYSHQFGFRGMVPLSHAAAVLGADRTSSAVIHTGPDAFALTIPLAEAQGMHIEAFVWDKEDWAVADAQTSSGGDSKRYVLPGRREEVERAFAGFGPTVRKAVSLLPETLEKWAVFDMLDAPVPRYSQGRLCLAGDAAHASTPNQGGGAGLGMEDALVLAEVLGGLVGKQRVDGLLVEQALAVYSEVRYERSQWLVQSSRRTGELLMWKDRDWGVAAQELRRDIVGRSHQLWDYDMEGMVGRTLARRGGVDAAAGDEVV</sequence>
<dbReference type="GO" id="GO:0016491">
    <property type="term" value="F:oxidoreductase activity"/>
    <property type="evidence" value="ECO:0007669"/>
    <property type="project" value="UniProtKB-KW"/>
</dbReference>
<dbReference type="GO" id="GO:0044550">
    <property type="term" value="P:secondary metabolite biosynthetic process"/>
    <property type="evidence" value="ECO:0007669"/>
    <property type="project" value="TreeGrafter"/>
</dbReference>
<keyword evidence="4" id="KW-1133">Transmembrane helix</keyword>
<dbReference type="Pfam" id="PF01494">
    <property type="entry name" value="FAD_binding_3"/>
    <property type="match status" value="2"/>
</dbReference>
<dbReference type="Proteomes" id="UP000326198">
    <property type="component" value="Unassembled WGS sequence"/>
</dbReference>
<feature type="domain" description="FAD-binding" evidence="5">
    <location>
        <begin position="296"/>
        <end position="383"/>
    </location>
</feature>
<keyword evidence="7" id="KW-1185">Reference proteome</keyword>
<keyword evidence="2" id="KW-0274">FAD</keyword>
<accession>A0A5N7AVM3</accession>
<dbReference type="EMBL" id="ML736300">
    <property type="protein sequence ID" value="KAE8373905.1"/>
    <property type="molecule type" value="Genomic_DNA"/>
</dbReference>
<reference evidence="6 7" key="1">
    <citation type="submission" date="2019-04" db="EMBL/GenBank/DDBJ databases">
        <title>Friends and foes A comparative genomics studyof 23 Aspergillus species from section Flavi.</title>
        <authorList>
            <consortium name="DOE Joint Genome Institute"/>
            <person name="Kjaerbolling I."/>
            <person name="Vesth T."/>
            <person name="Frisvad J.C."/>
            <person name="Nybo J.L."/>
            <person name="Theobald S."/>
            <person name="Kildgaard S."/>
            <person name="Isbrandt T."/>
            <person name="Kuo A."/>
            <person name="Sato A."/>
            <person name="Lyhne E.K."/>
            <person name="Kogle M.E."/>
            <person name="Wiebenga A."/>
            <person name="Kun R.S."/>
            <person name="Lubbers R.J."/>
            <person name="Makela M.R."/>
            <person name="Barry K."/>
            <person name="Chovatia M."/>
            <person name="Clum A."/>
            <person name="Daum C."/>
            <person name="Haridas S."/>
            <person name="He G."/>
            <person name="LaButti K."/>
            <person name="Lipzen A."/>
            <person name="Mondo S."/>
            <person name="Riley R."/>
            <person name="Salamov A."/>
            <person name="Simmons B.A."/>
            <person name="Magnuson J.K."/>
            <person name="Henrissat B."/>
            <person name="Mortensen U.H."/>
            <person name="Larsen T.O."/>
            <person name="Devries R.P."/>
            <person name="Grigoriev I.V."/>
            <person name="Machida M."/>
            <person name="Baker S.E."/>
            <person name="Andersen M.R."/>
        </authorList>
    </citation>
    <scope>NUCLEOTIDE SEQUENCE [LARGE SCALE GENOMIC DNA]</scope>
    <source>
        <strain evidence="6 7">IBT 29228</strain>
    </source>
</reference>
<evidence type="ECO:0000256" key="1">
    <source>
        <dbReference type="ARBA" id="ARBA00022630"/>
    </source>
</evidence>
<feature type="domain" description="FAD-binding" evidence="5">
    <location>
        <begin position="8"/>
        <end position="179"/>
    </location>
</feature>
<proteinExistence type="predicted"/>
<keyword evidence="4" id="KW-0472">Membrane</keyword>
<name>A0A5N7AVM3_9EURO</name>
<dbReference type="PANTHER" id="PTHR46720">
    <property type="entry name" value="HYDROXYLASE, PUTATIVE (AFU_ORTHOLOGUE AFUA_3G01460)-RELATED"/>
    <property type="match status" value="1"/>
</dbReference>
<dbReference type="GO" id="GO:0071949">
    <property type="term" value="F:FAD binding"/>
    <property type="evidence" value="ECO:0007669"/>
    <property type="project" value="InterPro"/>
</dbReference>
<keyword evidence="1" id="KW-0285">Flavoprotein</keyword>
<evidence type="ECO:0000256" key="2">
    <source>
        <dbReference type="ARBA" id="ARBA00022827"/>
    </source>
</evidence>
<protein>
    <recommendedName>
        <fullName evidence="5">FAD-binding domain-containing protein</fullName>
    </recommendedName>
</protein>